<feature type="compositionally biased region" description="Low complexity" evidence="6">
    <location>
        <begin position="661"/>
        <end position="808"/>
    </location>
</feature>
<evidence type="ECO:0000256" key="3">
    <source>
        <dbReference type="ARBA" id="ARBA00023027"/>
    </source>
</evidence>
<evidence type="ECO:0000256" key="1">
    <source>
        <dbReference type="ARBA" id="ARBA00009986"/>
    </source>
</evidence>
<dbReference type="GO" id="GO:0006081">
    <property type="term" value="P:aldehyde metabolic process"/>
    <property type="evidence" value="ECO:0007669"/>
    <property type="project" value="InterPro"/>
</dbReference>
<dbReference type="PROSITE" id="PS00070">
    <property type="entry name" value="ALDEHYDE_DEHYDR_CYS"/>
    <property type="match status" value="1"/>
</dbReference>
<keyword evidence="3" id="KW-0520">NAD</keyword>
<dbReference type="EMBL" id="SPOF01000004">
    <property type="protein sequence ID" value="TIB16318.1"/>
    <property type="molecule type" value="Genomic_DNA"/>
</dbReference>
<dbReference type="Gene3D" id="3.40.605.10">
    <property type="entry name" value="Aldehyde Dehydrogenase, Chain A, domain 1"/>
    <property type="match status" value="1"/>
</dbReference>
<accession>A0A4T0I8Z3</accession>
<evidence type="ECO:0000256" key="2">
    <source>
        <dbReference type="ARBA" id="ARBA00023002"/>
    </source>
</evidence>
<dbReference type="Pfam" id="PF00171">
    <property type="entry name" value="Aldedh"/>
    <property type="match status" value="1"/>
</dbReference>
<dbReference type="InterPro" id="IPR016163">
    <property type="entry name" value="Ald_DH_C"/>
</dbReference>
<feature type="region of interest" description="Disordered" evidence="6">
    <location>
        <begin position="872"/>
        <end position="965"/>
    </location>
</feature>
<keyword evidence="7" id="KW-1133">Transmembrane helix</keyword>
<dbReference type="Gene3D" id="3.40.309.10">
    <property type="entry name" value="Aldehyde Dehydrogenase, Chain A, domain 2"/>
    <property type="match status" value="1"/>
</dbReference>
<dbReference type="InterPro" id="IPR016161">
    <property type="entry name" value="Ald_DH/histidinol_DH"/>
</dbReference>
<dbReference type="PANTHER" id="PTHR43570">
    <property type="entry name" value="ALDEHYDE DEHYDROGENASE"/>
    <property type="match status" value="1"/>
</dbReference>
<feature type="region of interest" description="Disordered" evidence="6">
    <location>
        <begin position="628"/>
        <end position="815"/>
    </location>
</feature>
<gene>
    <name evidence="9" type="ORF">E3P90_00495</name>
</gene>
<proteinExistence type="inferred from homology"/>
<sequence>MRLFVIVLKAPLTRSTIIIMTKLEYTSIPDIVKIHDELEKSFREGYTVDIKKRVETLKNLAYMFEENSDMIQEALEADLGKRRQEAYMTEIFNCINSCIGAVHNVHKWAAPQSVSAKFPTNMLGPQVRRESKGVACVISPWNYPLLLTIEPVIGAIASGSPVMIKTSELSENFSATLTYLLHKYLDPKVVRVVNGAVPETTALLKQRFGHILYTGNGTVGRIVQHAAAEHLTPTTLELGGKSPAVVADDANLDVITQRLLWAKATNAGQTCVAPDYVLCTPDMQERLVEGFKKVYKQFYPEGIRNSKSFGRIINDRHFGRVTGLLKDTKGDIVIGGDSDASDRFVALSIVKNVKADDALMKDELFAPILPIVTVPSMDAAVNFIRSRDHPLALYVYTQSDQVREKIFQGTLSGSAVQNDALIQVGTEELPFGGVGGAGHGSYHGKRTFDVFTYERAILRSKTWLEFLYTKRYPPYSEKKLKYLTKALRKPIDFAKPGHESIAAHRARAQAAAPAPVHLQPHPVPVAPAQTRAHPRLAPAPVQTVQAHLAHPPPLAVAIAVAVAVAVAIAAAALAPAPAPLAAAPPVRRALAAALAPAKILALVQAPQAPALPQIRARVAAAVATAAAAHQAAPPPAHPAQTHPQAHSQTLHPAHKRHAPNTSSTSSSTSSTDSSSTRTSTSSSDAPTSSTGTSSSSTYAPWTSSSTSSSSTYAPWTSSSTSSSSDYAPWTSSSTSTSSDYAPWTSSTSSSTSSSSPTSTSTSTPVYDSTTDTTPSSSSNSSDSSSSSPSSSSSSLSTSSTPILSTSTDEQGSATTVTVSWSGVPVQADSSDSTNAGTIGGAVGGAVGGAIVLALIALAVFMIRRKKKNQMEPNMGDAIFSPDRGNEDSSAGPSDQPTPFYGGSSNNMSQRPGGPILPMTRDEAEEATSPHHSTAFDSFDSHSGGPFAVPAAGMAQSQNSSGSNNAAVSKFREAGLNPITEQEGHEAAHNAGVAAAAGGAATGGRAVSSNNSRGMPPSSRSHHSGSDPTDAAYGGIDTSDPDAEPMIKSRQPQFAVSNQDDIMQHLDGGPLTSEHNAHQQSELPPTYASLNGQQEAGNASRQRLMSNDNISDHHEE</sequence>
<dbReference type="InterPro" id="IPR012394">
    <property type="entry name" value="Aldehyde_DH_NAD(P)"/>
</dbReference>
<feature type="domain" description="Aldehyde dehydrogenase" evidence="8">
    <location>
        <begin position="29"/>
        <end position="455"/>
    </location>
</feature>
<dbReference type="InterPro" id="IPR029510">
    <property type="entry name" value="Ald_DH_CS_GLU"/>
</dbReference>
<feature type="compositionally biased region" description="Polar residues" evidence="6">
    <location>
        <begin position="1049"/>
        <end position="1060"/>
    </location>
</feature>
<dbReference type="SUPFAM" id="SSF53720">
    <property type="entry name" value="ALDH-like"/>
    <property type="match status" value="1"/>
</dbReference>
<feature type="compositionally biased region" description="Polar residues" evidence="6">
    <location>
        <begin position="1077"/>
        <end position="1108"/>
    </location>
</feature>
<feature type="region of interest" description="Disordered" evidence="6">
    <location>
        <begin position="980"/>
        <end position="1115"/>
    </location>
</feature>
<feature type="transmembrane region" description="Helical" evidence="7">
    <location>
        <begin position="838"/>
        <end position="862"/>
    </location>
</feature>
<evidence type="ECO:0000256" key="5">
    <source>
        <dbReference type="RuleBase" id="RU003345"/>
    </source>
</evidence>
<evidence type="ECO:0000313" key="10">
    <source>
        <dbReference type="Proteomes" id="UP000306954"/>
    </source>
</evidence>
<protein>
    <recommendedName>
        <fullName evidence="8">Aldehyde dehydrogenase domain-containing protein</fullName>
    </recommendedName>
</protein>
<reference evidence="9 10" key="1">
    <citation type="submission" date="2019-03" db="EMBL/GenBank/DDBJ databases">
        <title>Sequencing 23 genomes of Wallemia ichthyophaga.</title>
        <authorList>
            <person name="Gostincar C."/>
        </authorList>
    </citation>
    <scope>NUCLEOTIDE SEQUENCE [LARGE SCALE GENOMIC DNA]</scope>
    <source>
        <strain evidence="9 10">EXF-8621</strain>
    </source>
</reference>
<feature type="active site" evidence="4">
    <location>
        <position position="237"/>
    </location>
</feature>
<evidence type="ECO:0000313" key="9">
    <source>
        <dbReference type="EMBL" id="TIB16318.1"/>
    </source>
</evidence>
<dbReference type="FunFam" id="3.40.605.10:FF:000004">
    <property type="entry name" value="Aldehyde dehydrogenase"/>
    <property type="match status" value="1"/>
</dbReference>
<dbReference type="GO" id="GO:0005737">
    <property type="term" value="C:cytoplasm"/>
    <property type="evidence" value="ECO:0007669"/>
    <property type="project" value="TreeGrafter"/>
</dbReference>
<evidence type="ECO:0000256" key="7">
    <source>
        <dbReference type="SAM" id="Phobius"/>
    </source>
</evidence>
<dbReference type="Proteomes" id="UP000306954">
    <property type="component" value="Unassembled WGS sequence"/>
</dbReference>
<dbReference type="GO" id="GO:0004029">
    <property type="term" value="F:aldehyde dehydrogenase (NAD+) activity"/>
    <property type="evidence" value="ECO:0007669"/>
    <property type="project" value="TreeGrafter"/>
</dbReference>
<evidence type="ECO:0000259" key="8">
    <source>
        <dbReference type="Pfam" id="PF00171"/>
    </source>
</evidence>
<evidence type="ECO:0000256" key="4">
    <source>
        <dbReference type="PROSITE-ProRule" id="PRU10007"/>
    </source>
</evidence>
<feature type="compositionally biased region" description="Low complexity" evidence="6">
    <location>
        <begin position="950"/>
        <end position="965"/>
    </location>
</feature>
<dbReference type="AlphaFoldDB" id="A0A4T0I8Z3"/>
<keyword evidence="7" id="KW-0472">Membrane</keyword>
<organism evidence="9 10">
    <name type="scientific">Wallemia ichthyophaga</name>
    <dbReference type="NCBI Taxonomy" id="245174"/>
    <lineage>
        <taxon>Eukaryota</taxon>
        <taxon>Fungi</taxon>
        <taxon>Dikarya</taxon>
        <taxon>Basidiomycota</taxon>
        <taxon>Wallemiomycotina</taxon>
        <taxon>Wallemiomycetes</taxon>
        <taxon>Wallemiales</taxon>
        <taxon>Wallemiaceae</taxon>
        <taxon>Wallemia</taxon>
    </lineage>
</organism>
<dbReference type="InterPro" id="IPR015590">
    <property type="entry name" value="Aldehyde_DH_dom"/>
</dbReference>
<dbReference type="FunFam" id="3.40.309.10:FF:000003">
    <property type="entry name" value="Aldehyde dehydrogenase"/>
    <property type="match status" value="1"/>
</dbReference>
<feature type="compositionally biased region" description="Polar residues" evidence="6">
    <location>
        <begin position="887"/>
        <end position="909"/>
    </location>
</feature>
<dbReference type="PROSITE" id="PS00687">
    <property type="entry name" value="ALDEHYDE_DEHYDR_GLU"/>
    <property type="match status" value="1"/>
</dbReference>
<keyword evidence="2 5" id="KW-0560">Oxidoreductase</keyword>
<dbReference type="InterPro" id="IPR016162">
    <property type="entry name" value="Ald_DH_N"/>
</dbReference>
<dbReference type="InterPro" id="IPR016160">
    <property type="entry name" value="Ald_DH_CS_CYS"/>
</dbReference>
<comment type="caution">
    <text evidence="9">The sequence shown here is derived from an EMBL/GenBank/DDBJ whole genome shotgun (WGS) entry which is preliminary data.</text>
</comment>
<evidence type="ECO:0000256" key="6">
    <source>
        <dbReference type="SAM" id="MobiDB-lite"/>
    </source>
</evidence>
<comment type="similarity">
    <text evidence="1 5">Belongs to the aldehyde dehydrogenase family.</text>
</comment>
<feature type="compositionally biased region" description="Low complexity" evidence="6">
    <location>
        <begin position="988"/>
        <end position="1005"/>
    </location>
</feature>
<dbReference type="PANTHER" id="PTHR43570:SF16">
    <property type="entry name" value="ALDEHYDE DEHYDROGENASE TYPE III, ISOFORM Q"/>
    <property type="match status" value="1"/>
</dbReference>
<name>A0A4T0I8Z3_WALIC</name>
<keyword evidence="7" id="KW-0812">Transmembrane</keyword>